<feature type="domain" description="Carbohydrate kinase PfkB" evidence="1">
    <location>
        <begin position="198"/>
        <end position="338"/>
    </location>
</feature>
<evidence type="ECO:0000259" key="1">
    <source>
        <dbReference type="Pfam" id="PF00294"/>
    </source>
</evidence>
<dbReference type="InterPro" id="IPR029056">
    <property type="entry name" value="Ribokinase-like"/>
</dbReference>
<dbReference type="Proteomes" id="UP000001996">
    <property type="component" value="Unassembled WGS sequence"/>
</dbReference>
<dbReference type="HOGENOM" id="CLU_032834_0_0_1"/>
<dbReference type="SUPFAM" id="SSF53613">
    <property type="entry name" value="Ribokinase-like"/>
    <property type="match status" value="1"/>
</dbReference>
<dbReference type="Gene3D" id="3.40.1190.20">
    <property type="match status" value="1"/>
</dbReference>
<dbReference type="PANTHER" id="PTHR47098">
    <property type="entry name" value="PROTEIN MAK32"/>
    <property type="match status" value="1"/>
</dbReference>
<dbReference type="OrthoDB" id="497927at2759"/>
<dbReference type="EMBL" id="CH981525">
    <property type="protein sequence ID" value="EDK43402.1"/>
    <property type="molecule type" value="Genomic_DNA"/>
</dbReference>
<dbReference type="STRING" id="379508.A5DW44"/>
<dbReference type="OMA" id="VIKSWNT"/>
<gene>
    <name evidence="2" type="ORF">LELG_01580</name>
</gene>
<evidence type="ECO:0000313" key="2">
    <source>
        <dbReference type="EMBL" id="EDK43402.1"/>
    </source>
</evidence>
<dbReference type="Pfam" id="PF00294">
    <property type="entry name" value="PfkB"/>
    <property type="match status" value="1"/>
</dbReference>
<dbReference type="AlphaFoldDB" id="A5DW44"/>
<dbReference type="VEuPathDB" id="FungiDB:LELG_01580"/>
<dbReference type="eggNOG" id="ENOG502RXN8">
    <property type="taxonomic scope" value="Eukaryota"/>
</dbReference>
<proteinExistence type="predicted"/>
<dbReference type="InterPro" id="IPR011611">
    <property type="entry name" value="PfkB_dom"/>
</dbReference>
<sequence>MTLFATLGMFIIDENRYINPVIYPDPPEKDIIGGAGTYAIIGARIVSTAHTLALPEPDCASEPETTTTTKTEVGTNATYYPISGIIDQGLDFPEQIETQIKTWKTSVIFRKLDQLTTRGVNTYDGLTGLRSFHYSTPKIRIELEDVAECRELRESKTYHLICSIERCKQLILGIRKFNPLAKFIYEPLPDDCVKHNWTKLTEILPMIDVFSPNRDEAIALALGESDNAKEENIADDSRITMLSDGELCAKFTTFQTLISNAGTVIRCGARGCHIRTHNGLDAHLPAYHQDQSHVVDVTGGGNSFCGGFMMGWYSSQEDWIYAAVCGNVSSGCIVEKLGMPIVEGERFNGLTLQERLHIYYNANPQLLESTKMVKTLKVAEIY</sequence>
<dbReference type="KEGG" id="lel:PVL30_001554"/>
<dbReference type="FunCoup" id="A5DW44">
    <property type="interactions" value="12"/>
</dbReference>
<organism evidence="2 3">
    <name type="scientific">Lodderomyces elongisporus (strain ATCC 11503 / CBS 2605 / JCM 1781 / NBRC 1676 / NRRL YB-4239)</name>
    <name type="common">Yeast</name>
    <name type="synonym">Saccharomyces elongisporus</name>
    <dbReference type="NCBI Taxonomy" id="379508"/>
    <lineage>
        <taxon>Eukaryota</taxon>
        <taxon>Fungi</taxon>
        <taxon>Dikarya</taxon>
        <taxon>Ascomycota</taxon>
        <taxon>Saccharomycotina</taxon>
        <taxon>Pichiomycetes</taxon>
        <taxon>Debaryomycetaceae</taxon>
        <taxon>Candida/Lodderomyces clade</taxon>
        <taxon>Lodderomyces</taxon>
    </lineage>
</organism>
<accession>A5DW44</accession>
<protein>
    <recommendedName>
        <fullName evidence="1">Carbohydrate kinase PfkB domain-containing protein</fullName>
    </recommendedName>
</protein>
<dbReference type="PANTHER" id="PTHR47098:SF2">
    <property type="entry name" value="PROTEIN MAK32"/>
    <property type="match status" value="1"/>
</dbReference>
<dbReference type="GeneID" id="5234523"/>
<name>A5DW44_LODEL</name>
<dbReference type="InParanoid" id="A5DW44"/>
<reference evidence="2 3" key="1">
    <citation type="journal article" date="2009" name="Nature">
        <title>Evolution of pathogenicity and sexual reproduction in eight Candida genomes.</title>
        <authorList>
            <person name="Butler G."/>
            <person name="Rasmussen M.D."/>
            <person name="Lin M.F."/>
            <person name="Santos M.A."/>
            <person name="Sakthikumar S."/>
            <person name="Munro C.A."/>
            <person name="Rheinbay E."/>
            <person name="Grabherr M."/>
            <person name="Forche A."/>
            <person name="Reedy J.L."/>
            <person name="Agrafioti I."/>
            <person name="Arnaud M.B."/>
            <person name="Bates S."/>
            <person name="Brown A.J."/>
            <person name="Brunke S."/>
            <person name="Costanzo M.C."/>
            <person name="Fitzpatrick D.A."/>
            <person name="de Groot P.W."/>
            <person name="Harris D."/>
            <person name="Hoyer L.L."/>
            <person name="Hube B."/>
            <person name="Klis F.M."/>
            <person name="Kodira C."/>
            <person name="Lennard N."/>
            <person name="Logue M.E."/>
            <person name="Martin R."/>
            <person name="Neiman A.M."/>
            <person name="Nikolaou E."/>
            <person name="Quail M.A."/>
            <person name="Quinn J."/>
            <person name="Santos M.C."/>
            <person name="Schmitzberger F.F."/>
            <person name="Sherlock G."/>
            <person name="Shah P."/>
            <person name="Silverstein K.A."/>
            <person name="Skrzypek M.S."/>
            <person name="Soll D."/>
            <person name="Staggs R."/>
            <person name="Stansfield I."/>
            <person name="Stumpf M.P."/>
            <person name="Sudbery P.E."/>
            <person name="Srikantha T."/>
            <person name="Zeng Q."/>
            <person name="Berman J."/>
            <person name="Berriman M."/>
            <person name="Heitman J."/>
            <person name="Gow N.A."/>
            <person name="Lorenz M.C."/>
            <person name="Birren B.W."/>
            <person name="Kellis M."/>
            <person name="Cuomo C.A."/>
        </authorList>
    </citation>
    <scope>NUCLEOTIDE SEQUENCE [LARGE SCALE GENOMIC DNA]</scope>
    <source>
        <strain evidence="3">ATCC 11503 / BCRC 21390 / CBS 2605 / JCM 1781 / NBRC 1676 / NRRL YB-4239</strain>
    </source>
</reference>
<keyword evidence="3" id="KW-1185">Reference proteome</keyword>
<evidence type="ECO:0000313" key="3">
    <source>
        <dbReference type="Proteomes" id="UP000001996"/>
    </source>
</evidence>